<reference evidence="2" key="1">
    <citation type="submission" date="2013-12" db="EMBL/GenBank/DDBJ databases">
        <authorList>
            <person name="Aslett M."/>
        </authorList>
    </citation>
    <scope>NUCLEOTIDE SEQUENCE [LARGE SCALE GENOMIC DNA]</scope>
    <source>
        <strain evidence="2">Lindley</strain>
    </source>
</reference>
<evidence type="ECO:0000313" key="3">
    <source>
        <dbReference type="WBParaSite" id="GPLIN_000254800"/>
    </source>
</evidence>
<sequence>MNENLGRVESTLQRSIDVLETRVEFLELGTSTIDEFWLDNGHEDENKRLPADDEQLEEGENSEERESNVDLSADEEDEERDEKGEEGADSTCEIMMADPFLMNRGNGRNDPRAYGLTGGA</sequence>
<dbReference type="AlphaFoldDB" id="A0A183BPL2"/>
<feature type="compositionally biased region" description="Basic and acidic residues" evidence="1">
    <location>
        <begin position="40"/>
        <end position="51"/>
    </location>
</feature>
<protein>
    <submittedName>
        <fullName evidence="3">WASH complex subunit 2</fullName>
    </submittedName>
</protein>
<keyword evidence="2" id="KW-1185">Reference proteome</keyword>
<name>A0A183BPL2_GLOPA</name>
<feature type="compositionally biased region" description="Acidic residues" evidence="1">
    <location>
        <begin position="52"/>
        <end position="61"/>
    </location>
</feature>
<evidence type="ECO:0000313" key="2">
    <source>
        <dbReference type="Proteomes" id="UP000050741"/>
    </source>
</evidence>
<proteinExistence type="predicted"/>
<evidence type="ECO:0000256" key="1">
    <source>
        <dbReference type="SAM" id="MobiDB-lite"/>
    </source>
</evidence>
<reference evidence="2" key="2">
    <citation type="submission" date="2014-05" db="EMBL/GenBank/DDBJ databases">
        <title>The genome and life-stage specific transcriptomes of Globodera pallida elucidate key aspects of plant parasitism by a cyst nematode.</title>
        <authorList>
            <person name="Cotton J.A."/>
            <person name="Lilley C.J."/>
            <person name="Jones L.M."/>
            <person name="Kikuchi T."/>
            <person name="Reid A.J."/>
            <person name="Thorpe P."/>
            <person name="Tsai I.J."/>
            <person name="Beasley H."/>
            <person name="Blok V."/>
            <person name="Cock P.J.A."/>
            <person name="Van den Akker S.E."/>
            <person name="Holroyd N."/>
            <person name="Hunt M."/>
            <person name="Mantelin S."/>
            <person name="Naghra H."/>
            <person name="Pain A."/>
            <person name="Palomares-Rius J.E."/>
            <person name="Zarowiecki M."/>
            <person name="Berriman M."/>
            <person name="Jones J.T."/>
            <person name="Urwin P.E."/>
        </authorList>
    </citation>
    <scope>NUCLEOTIDE SEQUENCE [LARGE SCALE GENOMIC DNA]</scope>
    <source>
        <strain evidence="2">Lindley</strain>
    </source>
</reference>
<reference evidence="3" key="3">
    <citation type="submission" date="2016-06" db="UniProtKB">
        <authorList>
            <consortium name="WormBaseParasite"/>
        </authorList>
    </citation>
    <scope>IDENTIFICATION</scope>
</reference>
<accession>A0A183BPL2</accession>
<feature type="region of interest" description="Disordered" evidence="1">
    <location>
        <begin position="38"/>
        <end position="120"/>
    </location>
</feature>
<organism evidence="2 3">
    <name type="scientific">Globodera pallida</name>
    <name type="common">Potato cyst nematode worm</name>
    <name type="synonym">Heterodera pallida</name>
    <dbReference type="NCBI Taxonomy" id="36090"/>
    <lineage>
        <taxon>Eukaryota</taxon>
        <taxon>Metazoa</taxon>
        <taxon>Ecdysozoa</taxon>
        <taxon>Nematoda</taxon>
        <taxon>Chromadorea</taxon>
        <taxon>Rhabditida</taxon>
        <taxon>Tylenchina</taxon>
        <taxon>Tylenchomorpha</taxon>
        <taxon>Tylenchoidea</taxon>
        <taxon>Heteroderidae</taxon>
        <taxon>Heteroderinae</taxon>
        <taxon>Globodera</taxon>
    </lineage>
</organism>
<dbReference type="Proteomes" id="UP000050741">
    <property type="component" value="Unassembled WGS sequence"/>
</dbReference>
<dbReference type="WBParaSite" id="GPLIN_000254800">
    <property type="protein sequence ID" value="GPLIN_000254800"/>
    <property type="gene ID" value="GPLIN_000254800"/>
</dbReference>